<proteinExistence type="predicted"/>
<comment type="caution">
    <text evidence="1">The sequence shown here is derived from an EMBL/GenBank/DDBJ whole genome shotgun (WGS) entry which is preliminary data.</text>
</comment>
<evidence type="ECO:0000313" key="2">
    <source>
        <dbReference type="Proteomes" id="UP000637578"/>
    </source>
</evidence>
<accession>A0A8J3CKN0</accession>
<protein>
    <submittedName>
        <fullName evidence="1">Uncharacterized protein</fullName>
    </submittedName>
</protein>
<dbReference type="Proteomes" id="UP000637578">
    <property type="component" value="Unassembled WGS sequence"/>
</dbReference>
<keyword evidence="2" id="KW-1185">Reference proteome</keyword>
<evidence type="ECO:0000313" key="1">
    <source>
        <dbReference type="EMBL" id="GGM83101.1"/>
    </source>
</evidence>
<reference evidence="1" key="1">
    <citation type="journal article" date="2014" name="Int. J. Syst. Evol. Microbiol.">
        <title>Complete genome sequence of Corynebacterium casei LMG S-19264T (=DSM 44701T), isolated from a smear-ripened cheese.</title>
        <authorList>
            <consortium name="US DOE Joint Genome Institute (JGI-PGF)"/>
            <person name="Walter F."/>
            <person name="Albersmeier A."/>
            <person name="Kalinowski J."/>
            <person name="Ruckert C."/>
        </authorList>
    </citation>
    <scope>NUCLEOTIDE SEQUENCE</scope>
    <source>
        <strain evidence="1">CGMCC 4.5737</strain>
    </source>
</reference>
<dbReference type="AlphaFoldDB" id="A0A8J3CKN0"/>
<name>A0A8J3CKN0_9PSEU</name>
<organism evidence="1 2">
    <name type="scientific">Longimycelium tulufanense</name>
    <dbReference type="NCBI Taxonomy" id="907463"/>
    <lineage>
        <taxon>Bacteria</taxon>
        <taxon>Bacillati</taxon>
        <taxon>Actinomycetota</taxon>
        <taxon>Actinomycetes</taxon>
        <taxon>Pseudonocardiales</taxon>
        <taxon>Pseudonocardiaceae</taxon>
        <taxon>Longimycelium</taxon>
    </lineage>
</organism>
<sequence length="97" mass="10475">MGSHLGVVRKPSTPSGVRITQVRNFALPPNSLPAIFVRTMDGRLTGDLVYNRACFTDDHMMSLAHDIEATLISASQDGTACHGVINRMSGSAVRYQS</sequence>
<gene>
    <name evidence="1" type="ORF">GCM10012275_62130</name>
</gene>
<dbReference type="EMBL" id="BMMK01000060">
    <property type="protein sequence ID" value="GGM83101.1"/>
    <property type="molecule type" value="Genomic_DNA"/>
</dbReference>
<reference evidence="1" key="2">
    <citation type="submission" date="2020-09" db="EMBL/GenBank/DDBJ databases">
        <authorList>
            <person name="Sun Q."/>
            <person name="Zhou Y."/>
        </authorList>
    </citation>
    <scope>NUCLEOTIDE SEQUENCE</scope>
    <source>
        <strain evidence="1">CGMCC 4.5737</strain>
    </source>
</reference>